<dbReference type="GO" id="GO:0006281">
    <property type="term" value="P:DNA repair"/>
    <property type="evidence" value="ECO:0007669"/>
    <property type="project" value="TreeGrafter"/>
</dbReference>
<comment type="caution">
    <text evidence="7">The sequence shown here is derived from an EMBL/GenBank/DDBJ whole genome shotgun (WGS) entry which is preliminary data.</text>
</comment>
<evidence type="ECO:0000256" key="2">
    <source>
        <dbReference type="ARBA" id="ARBA00022801"/>
    </source>
</evidence>
<dbReference type="InterPro" id="IPR000330">
    <property type="entry name" value="SNF2_N"/>
</dbReference>
<reference evidence="7" key="1">
    <citation type="submission" date="2021-05" db="EMBL/GenBank/DDBJ databases">
        <authorList>
            <person name="Khan N."/>
        </authorList>
    </citation>
    <scope>NUCLEOTIDE SEQUENCE</scope>
</reference>
<dbReference type="InterPro" id="IPR050628">
    <property type="entry name" value="SNF2_RAD54_helicase_TF"/>
</dbReference>
<dbReference type="Pfam" id="PF00176">
    <property type="entry name" value="SNF2-rel_dom"/>
    <property type="match status" value="1"/>
</dbReference>
<dbReference type="SMART" id="SM00490">
    <property type="entry name" value="HELICc"/>
    <property type="match status" value="1"/>
</dbReference>
<dbReference type="PANTHER" id="PTHR45626">
    <property type="entry name" value="TRANSCRIPTION TERMINATION FACTOR 2-RELATED"/>
    <property type="match status" value="1"/>
</dbReference>
<name>A0A8J2N797_FUSEQ</name>
<gene>
    <name evidence="7" type="ORF">FEQUK3_LOCUS983</name>
</gene>
<dbReference type="GO" id="GO:0005634">
    <property type="term" value="C:nucleus"/>
    <property type="evidence" value="ECO:0007669"/>
    <property type="project" value="TreeGrafter"/>
</dbReference>
<dbReference type="CDD" id="cd18793">
    <property type="entry name" value="SF2_C_SNF"/>
    <property type="match status" value="1"/>
</dbReference>
<dbReference type="GO" id="GO:0005524">
    <property type="term" value="F:ATP binding"/>
    <property type="evidence" value="ECO:0007669"/>
    <property type="project" value="UniProtKB-KW"/>
</dbReference>
<keyword evidence="1" id="KW-0547">Nucleotide-binding</keyword>
<evidence type="ECO:0000259" key="5">
    <source>
        <dbReference type="PROSITE" id="PS51192"/>
    </source>
</evidence>
<dbReference type="PROSITE" id="PS51194">
    <property type="entry name" value="HELICASE_CTER"/>
    <property type="match status" value="1"/>
</dbReference>
<dbReference type="InterPro" id="IPR049730">
    <property type="entry name" value="SNF2/RAD54-like_C"/>
</dbReference>
<dbReference type="Pfam" id="PF00271">
    <property type="entry name" value="Helicase_C"/>
    <property type="match status" value="1"/>
</dbReference>
<proteinExistence type="predicted"/>
<feature type="compositionally biased region" description="Basic residues" evidence="4">
    <location>
        <begin position="1"/>
        <end position="14"/>
    </location>
</feature>
<dbReference type="AlphaFoldDB" id="A0A8J2N797"/>
<feature type="region of interest" description="Disordered" evidence="4">
    <location>
        <begin position="1"/>
        <end position="131"/>
    </location>
</feature>
<dbReference type="PROSITE" id="PS51192">
    <property type="entry name" value="HELICASE_ATP_BIND_1"/>
    <property type="match status" value="1"/>
</dbReference>
<dbReference type="SMART" id="SM00487">
    <property type="entry name" value="DEXDc"/>
    <property type="match status" value="1"/>
</dbReference>
<dbReference type="InterPro" id="IPR001650">
    <property type="entry name" value="Helicase_C-like"/>
</dbReference>
<dbReference type="GO" id="GO:0016787">
    <property type="term" value="F:hydrolase activity"/>
    <property type="evidence" value="ECO:0007669"/>
    <property type="project" value="UniProtKB-KW"/>
</dbReference>
<evidence type="ECO:0000259" key="6">
    <source>
        <dbReference type="PROSITE" id="PS51194"/>
    </source>
</evidence>
<accession>A0A8J2N797</accession>
<protein>
    <submittedName>
        <fullName evidence="7">Uncharacterized protein</fullName>
    </submittedName>
</protein>
<feature type="compositionally biased region" description="Low complexity" evidence="4">
    <location>
        <begin position="24"/>
        <end position="35"/>
    </location>
</feature>
<dbReference type="GO" id="GO:0008094">
    <property type="term" value="F:ATP-dependent activity, acting on DNA"/>
    <property type="evidence" value="ECO:0007669"/>
    <property type="project" value="TreeGrafter"/>
</dbReference>
<evidence type="ECO:0000256" key="4">
    <source>
        <dbReference type="SAM" id="MobiDB-lite"/>
    </source>
</evidence>
<dbReference type="PANTHER" id="PTHR45626:SF22">
    <property type="entry name" value="DNA REPAIR PROTEIN RAD5"/>
    <property type="match status" value="1"/>
</dbReference>
<feature type="domain" description="Helicase ATP-binding" evidence="5">
    <location>
        <begin position="478"/>
        <end position="659"/>
    </location>
</feature>
<keyword evidence="3" id="KW-0067">ATP-binding</keyword>
<feature type="domain" description="Helicase C-terminal" evidence="6">
    <location>
        <begin position="890"/>
        <end position="1042"/>
    </location>
</feature>
<feature type="compositionally biased region" description="Polar residues" evidence="4">
    <location>
        <begin position="122"/>
        <end position="131"/>
    </location>
</feature>
<evidence type="ECO:0000256" key="1">
    <source>
        <dbReference type="ARBA" id="ARBA00022741"/>
    </source>
</evidence>
<dbReference type="Proteomes" id="UP000693738">
    <property type="component" value="Unassembled WGS sequence"/>
</dbReference>
<dbReference type="CDD" id="cd18008">
    <property type="entry name" value="DEXDc_SHPRH-like"/>
    <property type="match status" value="1"/>
</dbReference>
<feature type="compositionally biased region" description="Basic and acidic residues" evidence="4">
    <location>
        <begin position="77"/>
        <end position="87"/>
    </location>
</feature>
<feature type="compositionally biased region" description="Polar residues" evidence="4">
    <location>
        <begin position="36"/>
        <end position="62"/>
    </location>
</feature>
<dbReference type="InterPro" id="IPR014001">
    <property type="entry name" value="Helicase_ATP-bd"/>
</dbReference>
<organism evidence="7 8">
    <name type="scientific">Fusarium equiseti</name>
    <name type="common">Fusarium scirpi</name>
    <dbReference type="NCBI Taxonomy" id="61235"/>
    <lineage>
        <taxon>Eukaryota</taxon>
        <taxon>Fungi</taxon>
        <taxon>Dikarya</taxon>
        <taxon>Ascomycota</taxon>
        <taxon>Pezizomycotina</taxon>
        <taxon>Sordariomycetes</taxon>
        <taxon>Hypocreomycetidae</taxon>
        <taxon>Hypocreales</taxon>
        <taxon>Nectriaceae</taxon>
        <taxon>Fusarium</taxon>
        <taxon>Fusarium incarnatum-equiseti species complex</taxon>
    </lineage>
</organism>
<evidence type="ECO:0000313" key="7">
    <source>
        <dbReference type="EMBL" id="CAG7555277.1"/>
    </source>
</evidence>
<dbReference type="EMBL" id="CAJSTJ010000044">
    <property type="protein sequence ID" value="CAG7555277.1"/>
    <property type="molecule type" value="Genomic_DNA"/>
</dbReference>
<keyword evidence="2" id="KW-0378">Hydrolase</keyword>
<evidence type="ECO:0000313" key="8">
    <source>
        <dbReference type="Proteomes" id="UP000693738"/>
    </source>
</evidence>
<sequence length="1154" mass="129471">MGLHQRANRAPKRRRIDEEGGNHAPRSPSRYSASRCQLNHNLPATTSSDQTQRHCSILSDDNSAAPKENPSLAPSRIDNHRDNDWSNHCHQPGYAGHLATDETSHNDLPLHSWPPEVAAIPPTNTSSLHETTSQALIAPSQTHTSMHASYYEDFPVPETCLGRLNDSLQQWPESYERQVRSPSLSIDEEPECYEWQAPSPSLSIDEEPECFDRQAPSSFLSKDEEPGVAEVQDLTVCFGMILGISARCEQKGVTRQNLPKRFPVKLESSTRFVADTEAHIIGRIMSEHGQVLQGLLDESSLDLHASCAIDSSQAVELQKDPRGLATIPCTLEITVYGPFDLFDELGSWFDDYDIFLQDPRECHRDVRYCNPHRLSSKDFLTAHMLSDIVAQASRALHLEAIPKQPDLLDDLNSHEDLEEASQPSAIGRELRRHQKQALTFMLRRERGWEFDGGPSLWEIMDTDQGRLFLNRVSNASQSEVPSQCYGGIVADPMGLGKTLTMISLVAMDLESSDNDTDIDEGYHADVPTTLIVVPPPLMGTWEEQLSEHVVEGRLSYRRHHREDRLTSFDQLSTCNIVLTTYHTIAAEWGHSNSSRHSFMYSVRWRRIILDEAHLIRNGNSKLSQAICALESRSRWAVTGTPLQNRLGDLATLFKFIRAHPYTDRRCFDADISHLWKVGQYQEAIKRLKRLSKCLLLRRDKGTVSLPTRHDLQCPVDFNSEERALYNKLREKAIVSIDEAMSKDADSSKAGSYVNVLQQIDSLRLVCNLGLHYDARHGKPQHNPHAECWTSVAQNTFNMQREMGPIDCIQCSSTLDITETELDDSPITPQKPLFFKCLSFTCSDCAQRLKKTAKCNHKPSCTMAPVSTSGQALESTLSDMLPQPERGLPSKIEALLADIKALPPGEKCIVFSTWRLTLDLVEAGLNQSSIPSVRFDGKVPQKDRQDIVERFRHDPSVRVMLLTLSCGAAGLTLTVATRAYLMEPHWNPTVEEQALARIHRIGQSREVTTVRFYVRDTFEQQVIKIQESKKYLAGLLLSPHDNGSASENLGRLQVSCYRMRRYNLLTLSRNSYRSFRSNSSGASWESRRPDAKRVKGVASGSIVWDAEEVGRRVRLGEEGAAPDKAPDRPLDQDSSGLSSFGLLTGVLDLSLACTG</sequence>
<evidence type="ECO:0000256" key="3">
    <source>
        <dbReference type="ARBA" id="ARBA00022840"/>
    </source>
</evidence>